<proteinExistence type="predicted"/>
<dbReference type="HOGENOM" id="CLU_093446_1_0_5"/>
<keyword evidence="1" id="KW-0812">Transmembrane</keyword>
<organism evidence="2 3">
    <name type="scientific">Bartonella rochalimae ATCC BAA-1498</name>
    <dbReference type="NCBI Taxonomy" id="685782"/>
    <lineage>
        <taxon>Bacteria</taxon>
        <taxon>Pseudomonadati</taxon>
        <taxon>Pseudomonadota</taxon>
        <taxon>Alphaproteobacteria</taxon>
        <taxon>Hyphomicrobiales</taxon>
        <taxon>Bartonellaceae</taxon>
        <taxon>Bartonella</taxon>
    </lineage>
</organism>
<dbReference type="OrthoDB" id="7873824at2"/>
<dbReference type="eggNOG" id="COG5375">
    <property type="taxonomic scope" value="Bacteria"/>
</dbReference>
<dbReference type="AlphaFoldDB" id="A0A067W8M8"/>
<evidence type="ECO:0000256" key="1">
    <source>
        <dbReference type="SAM" id="Phobius"/>
    </source>
</evidence>
<evidence type="ECO:0000313" key="3">
    <source>
        <dbReference type="Proteomes" id="UP000027336"/>
    </source>
</evidence>
<sequence>MTVRNQHEFFSIESSFTNILKKTYSHSRKVRLLKICLPFLALIIALIFCWFTFFSISFSFDKVLSSHEEEEIAQLTMLNPRLEGYTNFHKPYWIKAEKAFQDRKSSGIIGLKNITAEVPTKGQGQIFIDAQGGVYDNIKSHLQFNEPFTVTTKDGIIAKFIAANIDLSKSQFNTDQPVNIQSANFHLIANALQVCEKEQVMYFQKGVRIVLDKKEK</sequence>
<reference evidence="2 3" key="1">
    <citation type="submission" date="2012-04" db="EMBL/GenBank/DDBJ databases">
        <title>The Genome Sequence of Bartonella rochalimae BMGH.</title>
        <authorList>
            <consortium name="The Broad Institute Genome Sequencing Platform"/>
            <consortium name="The Broad Institute Genome Sequencing Center for Infectious Disease"/>
            <person name="Feldgarden M."/>
            <person name="Kirby J."/>
            <person name="Kosoy M."/>
            <person name="Birtles R."/>
            <person name="Probert W.S."/>
            <person name="Chiaraviglio L."/>
            <person name="Walker B."/>
            <person name="Young S.K."/>
            <person name="Zeng Q."/>
            <person name="Gargeya S."/>
            <person name="Fitzgerald M."/>
            <person name="Haas B."/>
            <person name="Abouelleil A."/>
            <person name="Alvarado L."/>
            <person name="Arachchi H.M."/>
            <person name="Berlin A.M."/>
            <person name="Chapman S.B."/>
            <person name="Goldberg J."/>
            <person name="Griggs A."/>
            <person name="Gujja S."/>
            <person name="Hansen M."/>
            <person name="Howarth C."/>
            <person name="Imamovic A."/>
            <person name="Larimer J."/>
            <person name="McCowen C."/>
            <person name="Montmayeur A."/>
            <person name="Murphy C."/>
            <person name="Neiman D."/>
            <person name="Pearson M."/>
            <person name="Priest M."/>
            <person name="Roberts A."/>
            <person name="Saif S."/>
            <person name="Shea T."/>
            <person name="Sisk P."/>
            <person name="Sykes S."/>
            <person name="Wortman J."/>
            <person name="Nusbaum C."/>
            <person name="Birren B."/>
        </authorList>
    </citation>
    <scope>NUCLEOTIDE SEQUENCE [LARGE SCALE GENOMIC DNA]</scope>
    <source>
        <strain evidence="2 3">ATCC BAA-1498</strain>
    </source>
</reference>
<dbReference type="InterPro" id="IPR010664">
    <property type="entry name" value="LipoPS_assembly_LptC-rel"/>
</dbReference>
<evidence type="ECO:0008006" key="4">
    <source>
        <dbReference type="Google" id="ProtNLM"/>
    </source>
</evidence>
<gene>
    <name evidence="2" type="ORF">O99_00731</name>
</gene>
<keyword evidence="1" id="KW-0472">Membrane</keyword>
<name>A0A067W8M8_9HYPH</name>
<keyword evidence="1" id="KW-1133">Transmembrane helix</keyword>
<dbReference type="Proteomes" id="UP000027336">
    <property type="component" value="Unassembled WGS sequence"/>
</dbReference>
<evidence type="ECO:0000313" key="2">
    <source>
        <dbReference type="EMBL" id="KEC55231.1"/>
    </source>
</evidence>
<dbReference type="Pfam" id="PF06835">
    <property type="entry name" value="LptC"/>
    <property type="match status" value="1"/>
</dbReference>
<dbReference type="PATRIC" id="fig|685782.3.peg.749"/>
<accession>A0A067W8M8</accession>
<protein>
    <recommendedName>
        <fullName evidence="4">Lipopolysaccharide-assembly, LptC-related</fullName>
    </recommendedName>
</protein>
<dbReference type="RefSeq" id="WP_035006751.1">
    <property type="nucleotide sequence ID" value="NZ_KL407337.1"/>
</dbReference>
<keyword evidence="3" id="KW-1185">Reference proteome</keyword>
<feature type="transmembrane region" description="Helical" evidence="1">
    <location>
        <begin position="32"/>
        <end position="56"/>
    </location>
</feature>
<dbReference type="EMBL" id="AHPK01000013">
    <property type="protein sequence ID" value="KEC55231.1"/>
    <property type="molecule type" value="Genomic_DNA"/>
</dbReference>
<comment type="caution">
    <text evidence="2">The sequence shown here is derived from an EMBL/GenBank/DDBJ whole genome shotgun (WGS) entry which is preliminary data.</text>
</comment>